<dbReference type="Proteomes" id="UP000235828">
    <property type="component" value="Chromosome A"/>
</dbReference>
<proteinExistence type="predicted"/>
<evidence type="ECO:0000313" key="2">
    <source>
        <dbReference type="Proteomes" id="UP000235828"/>
    </source>
</evidence>
<reference evidence="1 2" key="1">
    <citation type="submission" date="2017-10" db="EMBL/GenBank/DDBJ databases">
        <authorList>
            <person name="Banno H."/>
            <person name="Chua N.-H."/>
        </authorList>
    </citation>
    <scope>NUCLEOTIDE SEQUENCE [LARGE SCALE GENOMIC DNA]</scope>
    <source>
        <strain evidence="1">Vibrio tapetis CECT4600</strain>
    </source>
</reference>
<keyword evidence="2" id="KW-1185">Reference proteome</keyword>
<protein>
    <submittedName>
        <fullName evidence="1">Uncharacterized protein</fullName>
    </submittedName>
</protein>
<organism evidence="1 2">
    <name type="scientific">Vibrio tapetis subsp. tapetis</name>
    <dbReference type="NCBI Taxonomy" id="1671868"/>
    <lineage>
        <taxon>Bacteria</taxon>
        <taxon>Pseudomonadati</taxon>
        <taxon>Pseudomonadota</taxon>
        <taxon>Gammaproteobacteria</taxon>
        <taxon>Vibrionales</taxon>
        <taxon>Vibrionaceae</taxon>
        <taxon>Vibrio</taxon>
    </lineage>
</organism>
<dbReference type="EMBL" id="LT960611">
    <property type="protein sequence ID" value="SON50023.1"/>
    <property type="molecule type" value="Genomic_DNA"/>
</dbReference>
<name>A0A2N8ZDR2_9VIBR</name>
<dbReference type="AlphaFoldDB" id="A0A2N8ZDR2"/>
<evidence type="ECO:0000313" key="1">
    <source>
        <dbReference type="EMBL" id="SON50023.1"/>
    </source>
</evidence>
<dbReference type="KEGG" id="vta:A2044"/>
<accession>A0A2N8ZDR2</accession>
<sequence>MHQLNSDILKRHVLVLGKVSDIDLEFHYCQQSGKGQILNRKGRQLGSFMVQSA</sequence>
<gene>
    <name evidence="1" type="ORF">VTAP4600_A2044</name>
</gene>